<feature type="binding site" evidence="11">
    <location>
        <begin position="98"/>
        <end position="100"/>
    </location>
    <ligand>
        <name>substrate</name>
    </ligand>
</feature>
<dbReference type="Gene3D" id="3.20.20.70">
    <property type="entry name" value="Aldolase class I"/>
    <property type="match status" value="1"/>
</dbReference>
<evidence type="ECO:0000256" key="10">
    <source>
        <dbReference type="ARBA" id="ARBA00025810"/>
    </source>
</evidence>
<keyword evidence="5 11" id="KW-0479">Metal-binding</keyword>
<keyword evidence="8 11" id="KW-0414">Isoprene biosynthesis</keyword>
<evidence type="ECO:0000256" key="9">
    <source>
        <dbReference type="ARBA" id="ARBA00023235"/>
    </source>
</evidence>
<evidence type="ECO:0000256" key="3">
    <source>
        <dbReference type="ARBA" id="ARBA00022630"/>
    </source>
</evidence>
<evidence type="ECO:0000313" key="13">
    <source>
        <dbReference type="EMBL" id="HGM58185.1"/>
    </source>
</evidence>
<dbReference type="PIRSF" id="PIRSF003314">
    <property type="entry name" value="IPP_isomerase"/>
    <property type="match status" value="1"/>
</dbReference>
<comment type="cofactor">
    <cofactor evidence="11">
        <name>NADPH</name>
        <dbReference type="ChEBI" id="CHEBI:57783"/>
    </cofactor>
</comment>
<dbReference type="SUPFAM" id="SSF51395">
    <property type="entry name" value="FMN-linked oxidoreductases"/>
    <property type="match status" value="1"/>
</dbReference>
<feature type="binding site" evidence="11">
    <location>
        <position position="164"/>
    </location>
    <ligand>
        <name>Mg(2+)</name>
        <dbReference type="ChEBI" id="CHEBI:18420"/>
    </ligand>
</feature>
<feature type="binding site" evidence="11">
    <location>
        <position position="226"/>
    </location>
    <ligand>
        <name>FMN</name>
        <dbReference type="ChEBI" id="CHEBI:58210"/>
    </ligand>
</feature>
<dbReference type="EC" id="5.3.3.2" evidence="11"/>
<keyword evidence="9 11" id="KW-0413">Isomerase</keyword>
<dbReference type="GO" id="GO:0070402">
    <property type="term" value="F:NADPH binding"/>
    <property type="evidence" value="ECO:0007669"/>
    <property type="project" value="UniProtKB-UniRule"/>
</dbReference>
<proteinExistence type="inferred from homology"/>
<comment type="similarity">
    <text evidence="11">Belongs to the IPP isomerase type 2 family.</text>
</comment>
<dbReference type="InterPro" id="IPR011179">
    <property type="entry name" value="IPdP_isomerase"/>
</dbReference>
<accession>A0A7C4H8I4</accession>
<reference evidence="13" key="1">
    <citation type="journal article" date="2020" name="mSystems">
        <title>Genome- and Community-Level Interaction Insights into Carbon Utilization and Element Cycling Functions of Hydrothermarchaeota in Hydrothermal Sediment.</title>
        <authorList>
            <person name="Zhou Z."/>
            <person name="Liu Y."/>
            <person name="Xu W."/>
            <person name="Pan J."/>
            <person name="Luo Z.H."/>
            <person name="Li M."/>
        </authorList>
    </citation>
    <scope>NUCLEOTIDE SEQUENCE [LARGE SCALE GENOMIC DNA]</scope>
    <source>
        <strain evidence="14">SpSt-622</strain>
        <strain evidence="13">SpSt-642</strain>
    </source>
</reference>
<keyword evidence="2 11" id="KW-0963">Cytoplasm</keyword>
<dbReference type="PANTHER" id="PTHR43665:SF1">
    <property type="entry name" value="ISOPENTENYL-DIPHOSPHATE DELTA-ISOMERASE"/>
    <property type="match status" value="1"/>
</dbReference>
<name>A0A7C4H8I4_STAMA</name>
<dbReference type="Pfam" id="PF01070">
    <property type="entry name" value="FMN_dh"/>
    <property type="match status" value="1"/>
</dbReference>
<evidence type="ECO:0000256" key="5">
    <source>
        <dbReference type="ARBA" id="ARBA00022723"/>
    </source>
</evidence>
<dbReference type="GO" id="GO:0005737">
    <property type="term" value="C:cytoplasm"/>
    <property type="evidence" value="ECO:0007669"/>
    <property type="project" value="UniProtKB-SubCell"/>
</dbReference>
<comment type="cofactor">
    <cofactor evidence="11">
        <name>Mg(2+)</name>
        <dbReference type="ChEBI" id="CHEBI:18420"/>
    </cofactor>
</comment>
<feature type="domain" description="FMN-dependent dehydrogenase" evidence="12">
    <location>
        <begin position="254"/>
        <end position="342"/>
    </location>
</feature>
<feature type="binding site" evidence="11">
    <location>
        <position position="196"/>
    </location>
    <ligand>
        <name>FMN</name>
        <dbReference type="ChEBI" id="CHEBI:58210"/>
    </ligand>
</feature>
<dbReference type="EMBL" id="DTBJ01000013">
    <property type="protein sequence ID" value="HGM58185.1"/>
    <property type="molecule type" value="Genomic_DNA"/>
</dbReference>
<dbReference type="GO" id="GO:0016491">
    <property type="term" value="F:oxidoreductase activity"/>
    <property type="evidence" value="ECO:0007669"/>
    <property type="project" value="InterPro"/>
</dbReference>
<evidence type="ECO:0000256" key="8">
    <source>
        <dbReference type="ARBA" id="ARBA00023229"/>
    </source>
</evidence>
<dbReference type="GO" id="GO:0008299">
    <property type="term" value="P:isoprenoid biosynthetic process"/>
    <property type="evidence" value="ECO:0007669"/>
    <property type="project" value="UniProtKB-UniRule"/>
</dbReference>
<evidence type="ECO:0000256" key="4">
    <source>
        <dbReference type="ARBA" id="ARBA00022643"/>
    </source>
</evidence>
<gene>
    <name evidence="11" type="primary">fni</name>
    <name evidence="14" type="ORF">ENT92_00980</name>
    <name evidence="13" type="ORF">ENU14_01150</name>
</gene>
<dbReference type="GO" id="GO:0000287">
    <property type="term" value="F:magnesium ion binding"/>
    <property type="evidence" value="ECO:0007669"/>
    <property type="project" value="UniProtKB-UniRule"/>
</dbReference>
<evidence type="ECO:0000313" key="14">
    <source>
        <dbReference type="EMBL" id="HGU64777.1"/>
    </source>
</evidence>
<dbReference type="NCBIfam" id="TIGR02151">
    <property type="entry name" value="IPP_isom_2"/>
    <property type="match status" value="1"/>
</dbReference>
<evidence type="ECO:0000256" key="11">
    <source>
        <dbReference type="HAMAP-Rule" id="MF_00354"/>
    </source>
</evidence>
<comment type="catalytic activity">
    <reaction evidence="11">
        <text>isopentenyl diphosphate = dimethylallyl diphosphate</text>
        <dbReference type="Rhea" id="RHEA:23284"/>
        <dbReference type="ChEBI" id="CHEBI:57623"/>
        <dbReference type="ChEBI" id="CHEBI:128769"/>
        <dbReference type="EC" id="5.3.3.2"/>
    </reaction>
</comment>
<feature type="binding site" evidence="11">
    <location>
        <begin position="68"/>
        <end position="70"/>
    </location>
    <ligand>
        <name>FMN</name>
        <dbReference type="ChEBI" id="CHEBI:58210"/>
    </ligand>
</feature>
<comment type="cofactor">
    <cofactor evidence="1 11">
        <name>FMN</name>
        <dbReference type="ChEBI" id="CHEBI:58210"/>
    </cofactor>
</comment>
<feature type="binding site" evidence="11">
    <location>
        <position position="98"/>
    </location>
    <ligand>
        <name>FMN</name>
        <dbReference type="ChEBI" id="CHEBI:58210"/>
    </ligand>
</feature>
<dbReference type="GO" id="GO:0004452">
    <property type="term" value="F:isopentenyl-diphosphate delta-isomerase activity"/>
    <property type="evidence" value="ECO:0007669"/>
    <property type="project" value="UniProtKB-UniRule"/>
</dbReference>
<evidence type="ECO:0000256" key="1">
    <source>
        <dbReference type="ARBA" id="ARBA00001917"/>
    </source>
</evidence>
<feature type="binding site" evidence="11">
    <location>
        <position position="163"/>
    </location>
    <ligand>
        <name>substrate</name>
    </ligand>
</feature>
<feature type="binding site" evidence="11">
    <location>
        <begin position="8"/>
        <end position="9"/>
    </location>
    <ligand>
        <name>substrate</name>
    </ligand>
</feature>
<dbReference type="HAMAP" id="MF_00354">
    <property type="entry name" value="Idi_2"/>
    <property type="match status" value="1"/>
</dbReference>
<protein>
    <recommendedName>
        <fullName evidence="11">Isopentenyl-diphosphate delta-isomerase</fullName>
        <shortName evidence="11">IPP isomerase</shortName>
        <ecNumber evidence="11">5.3.3.2</ecNumber>
    </recommendedName>
    <alternativeName>
        <fullName evidence="11">Isopentenyl diphosphate:dimethylallyl diphosphate isomerase</fullName>
    </alternativeName>
    <alternativeName>
        <fullName evidence="11">Isopentenyl pyrophosphate isomerase</fullName>
    </alternativeName>
    <alternativeName>
        <fullName evidence="11">Type 2 isopentenyl diphosphate isomerase</fullName>
        <shortName evidence="11">IDI-2</shortName>
    </alternativeName>
</protein>
<comment type="subcellular location">
    <subcellularLocation>
        <location evidence="11">Cytoplasm</location>
    </subcellularLocation>
</comment>
<dbReference type="EMBL" id="DTAN01000042">
    <property type="protein sequence ID" value="HGU64777.1"/>
    <property type="molecule type" value="Genomic_DNA"/>
</dbReference>
<comment type="caution">
    <text evidence="13">The sequence shown here is derived from an EMBL/GenBank/DDBJ whole genome shotgun (WGS) entry which is preliminary data.</text>
</comment>
<comment type="caution">
    <text evidence="11">Lacks conserved residue(s) required for the propagation of feature annotation.</text>
</comment>
<feature type="binding site" evidence="11">
    <location>
        <position position="67"/>
    </location>
    <ligand>
        <name>FMN</name>
        <dbReference type="ChEBI" id="CHEBI:58210"/>
    </ligand>
</feature>
<feature type="binding site" evidence="11">
    <location>
        <begin position="298"/>
        <end position="299"/>
    </location>
    <ligand>
        <name>FMN</name>
        <dbReference type="ChEBI" id="CHEBI:58210"/>
    </ligand>
</feature>
<keyword evidence="6 11" id="KW-0460">Magnesium</keyword>
<evidence type="ECO:0000256" key="2">
    <source>
        <dbReference type="ARBA" id="ARBA00022490"/>
    </source>
</evidence>
<evidence type="ECO:0000259" key="12">
    <source>
        <dbReference type="Pfam" id="PF01070"/>
    </source>
</evidence>
<dbReference type="PANTHER" id="PTHR43665">
    <property type="entry name" value="ISOPENTENYL-DIPHOSPHATE DELTA-ISOMERASE"/>
    <property type="match status" value="1"/>
</dbReference>
<dbReference type="InterPro" id="IPR000262">
    <property type="entry name" value="FMN-dep_DH"/>
</dbReference>
<dbReference type="GO" id="GO:0010181">
    <property type="term" value="F:FMN binding"/>
    <property type="evidence" value="ECO:0007669"/>
    <property type="project" value="UniProtKB-UniRule"/>
</dbReference>
<evidence type="ECO:0000256" key="7">
    <source>
        <dbReference type="ARBA" id="ARBA00022857"/>
    </source>
</evidence>
<keyword evidence="7 11" id="KW-0521">NADP</keyword>
<dbReference type="InterPro" id="IPR013785">
    <property type="entry name" value="Aldolase_TIM"/>
</dbReference>
<feature type="binding site" evidence="11">
    <location>
        <position position="129"/>
    </location>
    <ligand>
        <name>FMN</name>
        <dbReference type="ChEBI" id="CHEBI:58210"/>
    </ligand>
</feature>
<comment type="subunit">
    <text evidence="10 11">Homooctamer. Dimer of tetramers.</text>
</comment>
<comment type="function">
    <text evidence="11">Involved in the biosynthesis of isoprenoids. Catalyzes the 1,3-allylic rearrangement of the homoallylic substrate isopentenyl (IPP) to its allylic isomer, dimethylallyl diphosphate (DMAPP).</text>
</comment>
<dbReference type="CDD" id="cd02811">
    <property type="entry name" value="IDI-2_FMN"/>
    <property type="match status" value="1"/>
</dbReference>
<dbReference type="AlphaFoldDB" id="A0A7C4H8I4"/>
<sequence length="375" mass="42202">MDHSISNRKIEHIDIVLKENVDYNGWCKTIYESIKLIHQALPGINYKEIDLSTNFLKYSLNAPIIITGITGGHVDTIKINEQLAKLVSKHRLAIGVGSQRPLINNRDDKIIESYRVVRKYVKDLPVIGNIGYSTLSKLSVKDIESIIKTIEADALAIHLNPGQEIIQPEGDTDFGYNTLVFIEELLDYLDIPIIIKEVGTGLSRETVSKLYSIGIRFFDVAGACGTNWIMVEKHRCRENVIKQKVADYLKDWGIPTPLSVIETRIEAPDSYIIASGGVWNGLQAVKNLVLGANIVGLAKPVLKKLLIEGFEAVDKYIEEYVETMKTIMFLIGANNVQSLAEKPVVLLEPVSTYLEQRGVDVKQYIERIRSRKWIQ</sequence>
<keyword evidence="3 11" id="KW-0285">Flavoprotein</keyword>
<evidence type="ECO:0000256" key="6">
    <source>
        <dbReference type="ARBA" id="ARBA00022842"/>
    </source>
</evidence>
<organism evidence="13">
    <name type="scientific">Staphylothermus marinus</name>
    <dbReference type="NCBI Taxonomy" id="2280"/>
    <lineage>
        <taxon>Archaea</taxon>
        <taxon>Thermoproteota</taxon>
        <taxon>Thermoprotei</taxon>
        <taxon>Desulfurococcales</taxon>
        <taxon>Desulfurococcaceae</taxon>
        <taxon>Staphylothermus</taxon>
    </lineage>
</organism>
<keyword evidence="4 11" id="KW-0288">FMN</keyword>